<comment type="caution">
    <text evidence="2">The sequence shown here is derived from an EMBL/GenBank/DDBJ whole genome shotgun (WGS) entry which is preliminary data.</text>
</comment>
<proteinExistence type="predicted"/>
<protein>
    <submittedName>
        <fullName evidence="2">Endonuclease/exonuclease/phosphatase family protein</fullName>
    </submittedName>
</protein>
<dbReference type="InterPro" id="IPR036691">
    <property type="entry name" value="Endo/exonu/phosph_ase_sf"/>
</dbReference>
<dbReference type="Proteomes" id="UP001597100">
    <property type="component" value="Unassembled WGS sequence"/>
</dbReference>
<keyword evidence="2" id="KW-0255">Endonuclease</keyword>
<dbReference type="InterPro" id="IPR005135">
    <property type="entry name" value="Endo/exonuclease/phosphatase"/>
</dbReference>
<feature type="domain" description="Endonuclease/exonuclease/phosphatase" evidence="1">
    <location>
        <begin position="27"/>
        <end position="268"/>
    </location>
</feature>
<dbReference type="InterPro" id="IPR050410">
    <property type="entry name" value="CCR4/nocturin_mRNA_transcr"/>
</dbReference>
<gene>
    <name evidence="2" type="ORF">ACFQ1G_05650</name>
</gene>
<keyword evidence="2" id="KW-0378">Hydrolase</keyword>
<name>A0ABW3IE37_9FLAO</name>
<evidence type="ECO:0000313" key="2">
    <source>
        <dbReference type="EMBL" id="MFD0976268.1"/>
    </source>
</evidence>
<keyword evidence="2" id="KW-0540">Nuclease</keyword>
<dbReference type="RefSeq" id="WP_380737440.1">
    <property type="nucleotide sequence ID" value="NZ_JBHTJP010000032.1"/>
</dbReference>
<accession>A0ABW3IE37</accession>
<sequence>MKRLSKLFFSLLFLGGTLSGYGQMKVMTYNIKYANENDGENSWSFRKEHLRNQVAFYEPDILGVQEAQLVQLKFLLQGLPDYDFSGVGRDGQNKGEYTAIFYNKKKYQLIEEGTFWLSETPEIVSKGWDAAYPRICTYILLKDLVTGDKFFVFNTHFDHVGDRAREESTRLIISKIDELNKENLPFILMGDFNLEPETSEIKLLSGKMDDSKRIAKLVFGPEGTFNTYNFTEPVTRRIDYIFTSQGDFEILKYGVLSDSYDLKYPSDHLPVLVQLKLK</sequence>
<dbReference type="EMBL" id="JBHTJP010000032">
    <property type="protein sequence ID" value="MFD0976268.1"/>
    <property type="molecule type" value="Genomic_DNA"/>
</dbReference>
<dbReference type="SUPFAM" id="SSF56219">
    <property type="entry name" value="DNase I-like"/>
    <property type="match status" value="1"/>
</dbReference>
<dbReference type="CDD" id="cd09083">
    <property type="entry name" value="EEP-1"/>
    <property type="match status" value="1"/>
</dbReference>
<keyword evidence="3" id="KW-1185">Reference proteome</keyword>
<reference evidence="3" key="1">
    <citation type="journal article" date="2019" name="Int. J. Syst. Evol. Microbiol.">
        <title>The Global Catalogue of Microorganisms (GCM) 10K type strain sequencing project: providing services to taxonomists for standard genome sequencing and annotation.</title>
        <authorList>
            <consortium name="The Broad Institute Genomics Platform"/>
            <consortium name="The Broad Institute Genome Sequencing Center for Infectious Disease"/>
            <person name="Wu L."/>
            <person name="Ma J."/>
        </authorList>
    </citation>
    <scope>NUCLEOTIDE SEQUENCE [LARGE SCALE GENOMIC DNA]</scope>
    <source>
        <strain evidence="3">CCUG 60898</strain>
    </source>
</reference>
<dbReference type="GO" id="GO:0004519">
    <property type="term" value="F:endonuclease activity"/>
    <property type="evidence" value="ECO:0007669"/>
    <property type="project" value="UniProtKB-KW"/>
</dbReference>
<dbReference type="PANTHER" id="PTHR12121:SF36">
    <property type="entry name" value="ENDONUCLEASE_EXONUCLEASE_PHOSPHATASE DOMAIN-CONTAINING PROTEIN"/>
    <property type="match status" value="1"/>
</dbReference>
<dbReference type="Pfam" id="PF03372">
    <property type="entry name" value="Exo_endo_phos"/>
    <property type="match status" value="1"/>
</dbReference>
<organism evidence="2 3">
    <name type="scientific">Salinimicrobium gaetbulicola</name>
    <dbReference type="NCBI Taxonomy" id="999702"/>
    <lineage>
        <taxon>Bacteria</taxon>
        <taxon>Pseudomonadati</taxon>
        <taxon>Bacteroidota</taxon>
        <taxon>Flavobacteriia</taxon>
        <taxon>Flavobacteriales</taxon>
        <taxon>Flavobacteriaceae</taxon>
        <taxon>Salinimicrobium</taxon>
    </lineage>
</organism>
<evidence type="ECO:0000259" key="1">
    <source>
        <dbReference type="Pfam" id="PF03372"/>
    </source>
</evidence>
<dbReference type="PANTHER" id="PTHR12121">
    <property type="entry name" value="CARBON CATABOLITE REPRESSOR PROTEIN 4"/>
    <property type="match status" value="1"/>
</dbReference>
<dbReference type="Gene3D" id="3.60.10.10">
    <property type="entry name" value="Endonuclease/exonuclease/phosphatase"/>
    <property type="match status" value="1"/>
</dbReference>
<evidence type="ECO:0000313" key="3">
    <source>
        <dbReference type="Proteomes" id="UP001597100"/>
    </source>
</evidence>